<dbReference type="AlphaFoldDB" id="A0A5S5CRS4"/>
<keyword evidence="2" id="KW-1185">Reference proteome</keyword>
<proteinExistence type="predicted"/>
<dbReference type="RefSeq" id="WP_208092768.1">
    <property type="nucleotide sequence ID" value="NZ_VNHW01000015.1"/>
</dbReference>
<dbReference type="EMBL" id="VNHW01000015">
    <property type="protein sequence ID" value="TYP83796.1"/>
    <property type="molecule type" value="Genomic_DNA"/>
</dbReference>
<reference evidence="1 2" key="1">
    <citation type="submission" date="2019-07" db="EMBL/GenBank/DDBJ databases">
        <title>Genomic Encyclopedia of Archaeal and Bacterial Type Strains, Phase II (KMG-II): from individual species to whole genera.</title>
        <authorList>
            <person name="Goeker M."/>
        </authorList>
    </citation>
    <scope>NUCLEOTIDE SEQUENCE [LARGE SCALE GENOMIC DNA]</scope>
    <source>
        <strain evidence="1 2">DSM 46842</strain>
    </source>
</reference>
<dbReference type="Proteomes" id="UP000322499">
    <property type="component" value="Unassembled WGS sequence"/>
</dbReference>
<organism evidence="1 2">
    <name type="scientific">Blastococcus xanthinilyticus</name>
    <dbReference type="NCBI Taxonomy" id="1564164"/>
    <lineage>
        <taxon>Bacteria</taxon>
        <taxon>Bacillati</taxon>
        <taxon>Actinomycetota</taxon>
        <taxon>Actinomycetes</taxon>
        <taxon>Geodermatophilales</taxon>
        <taxon>Geodermatophilaceae</taxon>
        <taxon>Blastococcus</taxon>
    </lineage>
</organism>
<comment type="caution">
    <text evidence="1">The sequence shown here is derived from an EMBL/GenBank/DDBJ whole genome shotgun (WGS) entry which is preliminary data.</text>
</comment>
<gene>
    <name evidence="1" type="ORF">BD833_11536</name>
</gene>
<protein>
    <recommendedName>
        <fullName evidence="3">Heme-degrading monooxygenase HmoA</fullName>
    </recommendedName>
</protein>
<evidence type="ECO:0000313" key="2">
    <source>
        <dbReference type="Proteomes" id="UP000322499"/>
    </source>
</evidence>
<dbReference type="SUPFAM" id="SSF54909">
    <property type="entry name" value="Dimeric alpha+beta barrel"/>
    <property type="match status" value="1"/>
</dbReference>
<accession>A0A5S5CRS4</accession>
<name>A0A5S5CRS4_9ACTN</name>
<evidence type="ECO:0000313" key="1">
    <source>
        <dbReference type="EMBL" id="TYP83796.1"/>
    </source>
</evidence>
<evidence type="ECO:0008006" key="3">
    <source>
        <dbReference type="Google" id="ProtNLM"/>
    </source>
</evidence>
<sequence>MPLIPDLPWTADRVGDGPGVVVTTSLHLRRLRDVPAFFRTSMAIRSQTTRSPGARSLVLRAQPLAGRFTTVSWWDDEAAVRAFAVAEPHRSAMRSWRSRLAVAQITQRAGVAGEVPTVDRAPATP</sequence>
<dbReference type="InterPro" id="IPR011008">
    <property type="entry name" value="Dimeric_a/b-barrel"/>
</dbReference>